<proteinExistence type="predicted"/>
<dbReference type="AlphaFoldDB" id="A0A835VZG6"/>
<feature type="compositionally biased region" description="Acidic residues" evidence="1">
    <location>
        <begin position="96"/>
        <end position="113"/>
    </location>
</feature>
<comment type="caution">
    <text evidence="2">The sequence shown here is derived from an EMBL/GenBank/DDBJ whole genome shotgun (WGS) entry which is preliminary data.</text>
</comment>
<feature type="compositionally biased region" description="Gly residues" evidence="1">
    <location>
        <begin position="484"/>
        <end position="496"/>
    </location>
</feature>
<accession>A0A835VZG6</accession>
<feature type="region of interest" description="Disordered" evidence="1">
    <location>
        <begin position="336"/>
        <end position="363"/>
    </location>
</feature>
<dbReference type="Proteomes" id="UP000613740">
    <property type="component" value="Unassembled WGS sequence"/>
</dbReference>
<feature type="compositionally biased region" description="Gly residues" evidence="1">
    <location>
        <begin position="169"/>
        <end position="183"/>
    </location>
</feature>
<evidence type="ECO:0000256" key="1">
    <source>
        <dbReference type="SAM" id="MobiDB-lite"/>
    </source>
</evidence>
<name>A0A835VZG6_9CHLO</name>
<evidence type="ECO:0000313" key="3">
    <source>
        <dbReference type="Proteomes" id="UP000613740"/>
    </source>
</evidence>
<dbReference type="EMBL" id="JAEHOD010000054">
    <property type="protein sequence ID" value="KAG2434997.1"/>
    <property type="molecule type" value="Genomic_DNA"/>
</dbReference>
<evidence type="ECO:0000313" key="2">
    <source>
        <dbReference type="EMBL" id="KAG2434997.1"/>
    </source>
</evidence>
<feature type="region of interest" description="Disordered" evidence="1">
    <location>
        <begin position="158"/>
        <end position="186"/>
    </location>
</feature>
<sequence length="1129" mass="114978">MEGVDGAGAGHQREPTAAVQQQAPYRRAAALRRRTYYARIPGYDPSQISPGYIQRLKVLLQALDRAGTGKPRRVRHLASVAVRAGSVEIIMEEEEWGSGVDGDEEVERQEVDELSTTGDNTLDDAATRPPLPEAAAVANGSCGPNAAAQAAGGAAPKVALPQAPSAPPGGCGGADGSGGGDGGLRPSLADIVAALQLQQQQRPSAGQPGGPQGGVAAVDVTTGAAPEAAGDMSAVRVYVDEHVAGRSEHGGAGSVALRAGVQLPQQQPLPLPVRTGGLAIAGTGARSDADAVLPAAGHGAAGAEEQLHSWQLHVQATSLQPRVLHVSPHPHRHLLRTHQHQEGRRGAQTAPAPSNLQPCAGQSDRSGALASIVAPTPVMATSARQLETAAPVAAAPGSGLSNATALRAAFAVIALPVPIVPAPAGAVESVGPAANAQVASTDEACELPSWQEERLAPPPLEILFRCGNSYLPIRLCSWRLGGGGGSSTGGGSGESGGSTAAGPVVAARHSSTGVLDRRQASGAADAGGVGGGCIVEWAGLLGTWDHSVGLRLLPAAQAGGVAAGAASDVATHGTACDDTAVDTQLQPQPLQLQPRQLQLQVELELEVDMSHLGPRRPGLALLDVRCRGRPVLALPLVLIAQEAMAAELEAAACSWGRPAAELEELLMDLGTWECHAGAALAAQASGAAAAVVTEQQQAAAGAPGGAAGTRRPGGVEEVVEDVEEGGDGEDRLQARVAAASLLPLGSHLLQYTRLCGWRLAAAHMRHTLAQLTALARAEQEQQRQSGGAKGSSRQAAGAGFAGSRTDCCVLAAAGGAAGGDAAGGRPQPSQPAPPQPPHWLGAVLVELWLRRPPAGEEAALTAWSHASVVTQALVMHWMESFSLAALLLRAAQDGRVLHSSSLSTVLACAPAMAVLAARRLMPRPAWGRLVSAFRVPRFLIYSACKAMLAFRLIEAPPGIRGFASGGAQVLMEGVLLGACSMLPPVSSGVLMLALQLLHFRVMRVLEADQVQAGGGPGWGEAGEVRAPRGWSGPPAWCSASSASTTQQQQQQVDSSWQCTALQPLLTFAVGLLTALACRVHLRLRFWRLRRGGGAGGADDDDDEAAAAPGGALCAAATPAGGEAVAHKRA</sequence>
<feature type="region of interest" description="Disordered" evidence="1">
    <location>
        <begin position="484"/>
        <end position="503"/>
    </location>
</feature>
<protein>
    <submittedName>
        <fullName evidence="2">Uncharacterized protein</fullName>
    </submittedName>
</protein>
<dbReference type="OrthoDB" id="553067at2759"/>
<gene>
    <name evidence="2" type="ORF">HYH02_011995</name>
</gene>
<organism evidence="2 3">
    <name type="scientific">Chlamydomonas schloesseri</name>
    <dbReference type="NCBI Taxonomy" id="2026947"/>
    <lineage>
        <taxon>Eukaryota</taxon>
        <taxon>Viridiplantae</taxon>
        <taxon>Chlorophyta</taxon>
        <taxon>core chlorophytes</taxon>
        <taxon>Chlorophyceae</taxon>
        <taxon>CS clade</taxon>
        <taxon>Chlamydomonadales</taxon>
        <taxon>Chlamydomonadaceae</taxon>
        <taxon>Chlamydomonas</taxon>
    </lineage>
</organism>
<feature type="region of interest" description="Disordered" evidence="1">
    <location>
        <begin position="96"/>
        <end position="128"/>
    </location>
</feature>
<feature type="region of interest" description="Disordered" evidence="1">
    <location>
        <begin position="1"/>
        <end position="24"/>
    </location>
</feature>
<keyword evidence="3" id="KW-1185">Reference proteome</keyword>
<reference evidence="2" key="1">
    <citation type="journal article" date="2020" name="bioRxiv">
        <title>Comparative genomics of Chlamydomonas.</title>
        <authorList>
            <person name="Craig R.J."/>
            <person name="Hasan A.R."/>
            <person name="Ness R.W."/>
            <person name="Keightley P.D."/>
        </authorList>
    </citation>
    <scope>NUCLEOTIDE SEQUENCE</scope>
    <source>
        <strain evidence="2">CCAP 11/173</strain>
    </source>
</reference>